<dbReference type="RefSeq" id="WP_136455801.1">
    <property type="nucleotide sequence ID" value="NZ_SSWH01000024.1"/>
</dbReference>
<organism evidence="1 2">
    <name type="scientific">Arthrobacter echini</name>
    <dbReference type="NCBI Taxonomy" id="1529066"/>
    <lineage>
        <taxon>Bacteria</taxon>
        <taxon>Bacillati</taxon>
        <taxon>Actinomycetota</taxon>
        <taxon>Actinomycetes</taxon>
        <taxon>Micrococcales</taxon>
        <taxon>Micrococcaceae</taxon>
        <taxon>Arthrobacter</taxon>
    </lineage>
</organism>
<evidence type="ECO:0000313" key="2">
    <source>
        <dbReference type="Proteomes" id="UP000305233"/>
    </source>
</evidence>
<dbReference type="Pfam" id="PF07751">
    <property type="entry name" value="Abi_2"/>
    <property type="match status" value="1"/>
</dbReference>
<comment type="caution">
    <text evidence="1">The sequence shown here is derived from an EMBL/GenBank/DDBJ whole genome shotgun (WGS) entry which is preliminary data.</text>
</comment>
<dbReference type="Proteomes" id="UP000305233">
    <property type="component" value="Unassembled WGS sequence"/>
</dbReference>
<dbReference type="OrthoDB" id="5363652at2"/>
<sequence length="330" mass="38140">MTDYNRPYLNFEQQVHLMESRGLDCSGCDAPAALSRIGYYRLSAYTYIFRELLAPPETSETPVQYRSANFVPGYKLTDALDLYKFDNGLRMLCVEALTSLEIGLRVQVAYVLGKRDRFGHTNRSALAPDMCARPARDGNGDMFEYWMRRYADLKRQAQAEDFVRHYTLKYSGNLPIWVAVEVMDFGAITRLFGLMNRNDQNTIARKWGVKDGRRLHSWLLALGNMRNLCAHHSRLWNKHLTYDVGKVMSALVDPELHHIEDHSNAKKLYVPLSLLAYLVVRIDPTTNWPRALRTKVKQKFPSIPNVSVQTAMGFPEGWDDEHLWDYRPTQ</sequence>
<keyword evidence="2" id="KW-1185">Reference proteome</keyword>
<evidence type="ECO:0000313" key="1">
    <source>
        <dbReference type="EMBL" id="THJ64583.1"/>
    </source>
</evidence>
<dbReference type="AlphaFoldDB" id="A0A4S5DZX7"/>
<reference evidence="1 2" key="1">
    <citation type="submission" date="2019-04" db="EMBL/GenBank/DDBJ databases">
        <authorList>
            <person name="Liu Q."/>
            <person name="Xin Y.-H."/>
        </authorList>
    </citation>
    <scope>NUCLEOTIDE SEQUENCE [LARGE SCALE GENOMIC DNA]</scope>
    <source>
        <strain evidence="1 2">AM23</strain>
    </source>
</reference>
<name>A0A4S5DZX7_9MICC</name>
<gene>
    <name evidence="1" type="ORF">E8P82_14700</name>
</gene>
<proteinExistence type="predicted"/>
<accession>A0A4S5DZX7</accession>
<protein>
    <submittedName>
        <fullName evidence="1">Abi family protein</fullName>
    </submittedName>
</protein>
<dbReference type="InterPro" id="IPR011664">
    <property type="entry name" value="Abi_system_AbiD/AbiF-like"/>
</dbReference>
<dbReference type="EMBL" id="SSWH01000024">
    <property type="protein sequence ID" value="THJ64583.1"/>
    <property type="molecule type" value="Genomic_DNA"/>
</dbReference>